<accession>A0AA38THQ7</accession>
<dbReference type="Pfam" id="PF07727">
    <property type="entry name" value="RVT_2"/>
    <property type="match status" value="2"/>
</dbReference>
<evidence type="ECO:0000259" key="1">
    <source>
        <dbReference type="Pfam" id="PF07727"/>
    </source>
</evidence>
<sequence>MYSIMGNGTWVLADLPKGTRPIGFKWIFKRKRNPDGSISAFKARLVAKGFRQKRVDYFDTYAPVARTDDMLIIGTSLAGILETKNYLSPNIKMKDLGEVDNILGIKVRRSESEISLSQAHYIEKIMTKFQHLNIKEFITLFDSCVKLEKYSSKAVATRIR</sequence>
<comment type="caution">
    <text evidence="2">The sequence shown here is derived from an EMBL/GenBank/DDBJ whole genome shotgun (WGS) entry which is preliminary data.</text>
</comment>
<feature type="domain" description="Reverse transcriptase Ty1/copia-type" evidence="1">
    <location>
        <begin position="7"/>
        <end position="67"/>
    </location>
</feature>
<organism evidence="2 3">
    <name type="scientific">Centaurea solstitialis</name>
    <name type="common">yellow star-thistle</name>
    <dbReference type="NCBI Taxonomy" id="347529"/>
    <lineage>
        <taxon>Eukaryota</taxon>
        <taxon>Viridiplantae</taxon>
        <taxon>Streptophyta</taxon>
        <taxon>Embryophyta</taxon>
        <taxon>Tracheophyta</taxon>
        <taxon>Spermatophyta</taxon>
        <taxon>Magnoliopsida</taxon>
        <taxon>eudicotyledons</taxon>
        <taxon>Gunneridae</taxon>
        <taxon>Pentapetalae</taxon>
        <taxon>asterids</taxon>
        <taxon>campanulids</taxon>
        <taxon>Asterales</taxon>
        <taxon>Asteraceae</taxon>
        <taxon>Carduoideae</taxon>
        <taxon>Cardueae</taxon>
        <taxon>Centaureinae</taxon>
        <taxon>Centaurea</taxon>
    </lineage>
</organism>
<name>A0AA38THQ7_9ASTR</name>
<keyword evidence="3" id="KW-1185">Reference proteome</keyword>
<dbReference type="InterPro" id="IPR013103">
    <property type="entry name" value="RVT_2"/>
</dbReference>
<dbReference type="AlphaFoldDB" id="A0AA38THQ7"/>
<protein>
    <recommendedName>
        <fullName evidence="1">Reverse transcriptase Ty1/copia-type domain-containing protein</fullName>
    </recommendedName>
</protein>
<reference evidence="2" key="1">
    <citation type="submission" date="2023-03" db="EMBL/GenBank/DDBJ databases">
        <title>Chromosome-scale reference genome and RAD-based genetic map of yellow starthistle (Centaurea solstitialis) reveal putative structural variation and QTLs associated with invader traits.</title>
        <authorList>
            <person name="Reatini B."/>
            <person name="Cang F.A."/>
            <person name="Jiang Q."/>
            <person name="Mckibben M.T.W."/>
            <person name="Barker M.S."/>
            <person name="Rieseberg L.H."/>
            <person name="Dlugosch K.M."/>
        </authorList>
    </citation>
    <scope>NUCLEOTIDE SEQUENCE</scope>
    <source>
        <strain evidence="2">CAN-66</strain>
        <tissue evidence="2">Leaf</tissue>
    </source>
</reference>
<gene>
    <name evidence="2" type="ORF">OSB04_011807</name>
</gene>
<dbReference type="Proteomes" id="UP001172457">
    <property type="component" value="Chromosome 3"/>
</dbReference>
<feature type="domain" description="Reverse transcriptase Ty1/copia-type" evidence="1">
    <location>
        <begin position="68"/>
        <end position="133"/>
    </location>
</feature>
<evidence type="ECO:0000313" key="3">
    <source>
        <dbReference type="Proteomes" id="UP001172457"/>
    </source>
</evidence>
<proteinExistence type="predicted"/>
<evidence type="ECO:0000313" key="2">
    <source>
        <dbReference type="EMBL" id="KAJ9557193.1"/>
    </source>
</evidence>
<dbReference type="EMBL" id="JARYMX010000003">
    <property type="protein sequence ID" value="KAJ9557193.1"/>
    <property type="molecule type" value="Genomic_DNA"/>
</dbReference>